<proteinExistence type="inferred from homology"/>
<dbReference type="HAMAP" id="MF_00145">
    <property type="entry name" value="Phosphoglyc_kinase"/>
    <property type="match status" value="1"/>
</dbReference>
<evidence type="ECO:0000313" key="16">
    <source>
        <dbReference type="EMBL" id="HDD52536.1"/>
    </source>
</evidence>
<dbReference type="FunFam" id="3.40.50.1260:FF:000003">
    <property type="entry name" value="Phosphoglycerate kinase"/>
    <property type="match status" value="1"/>
</dbReference>
<evidence type="ECO:0000256" key="14">
    <source>
        <dbReference type="PIRSR" id="PIRSR000724-2"/>
    </source>
</evidence>
<feature type="binding site" evidence="13">
    <location>
        <position position="153"/>
    </location>
    <ligand>
        <name>(2R)-3-phosphoglycerate</name>
        <dbReference type="ChEBI" id="CHEBI:58272"/>
    </ligand>
</feature>
<evidence type="ECO:0000256" key="10">
    <source>
        <dbReference type="ARBA" id="ARBA00022840"/>
    </source>
</evidence>
<dbReference type="EMBL" id="DQWS01000020">
    <property type="protein sequence ID" value="HDD52536.1"/>
    <property type="molecule type" value="Genomic_DNA"/>
</dbReference>
<dbReference type="Gene3D" id="3.40.50.1260">
    <property type="entry name" value="Phosphoglycerate kinase, N-terminal domain"/>
    <property type="match status" value="2"/>
</dbReference>
<feature type="binding site" evidence="12 13">
    <location>
        <begin position="22"/>
        <end position="24"/>
    </location>
    <ligand>
        <name>substrate</name>
    </ligand>
</feature>
<feature type="binding site" evidence="13">
    <location>
        <position position="120"/>
    </location>
    <ligand>
        <name>(2R)-3-phosphoglycerate</name>
        <dbReference type="ChEBI" id="CHEBI:58272"/>
    </ligand>
</feature>
<dbReference type="PROSITE" id="PS00111">
    <property type="entry name" value="PGLYCERATE_KINASE"/>
    <property type="match status" value="1"/>
</dbReference>
<accession>A0A7C0Y8E4</accession>
<keyword evidence="7 12" id="KW-0808">Transferase</keyword>
<organism evidence="16">
    <name type="scientific">Thermosulfidibacter takaii</name>
    <dbReference type="NCBI Taxonomy" id="412593"/>
    <lineage>
        <taxon>Bacteria</taxon>
        <taxon>Pseudomonadati</taxon>
        <taxon>Thermosulfidibacterota</taxon>
        <taxon>Thermosulfidibacteria</taxon>
        <taxon>Thermosulfidibacterales</taxon>
        <taxon>Thermosulfidibacteraceae</taxon>
    </lineage>
</organism>
<dbReference type="InterPro" id="IPR015824">
    <property type="entry name" value="Phosphoglycerate_kinase_N"/>
</dbReference>
<evidence type="ECO:0000256" key="6">
    <source>
        <dbReference type="ARBA" id="ARBA00016471"/>
    </source>
</evidence>
<dbReference type="UniPathway" id="UPA00109">
    <property type="reaction ID" value="UER00185"/>
</dbReference>
<dbReference type="FunFam" id="3.40.50.1260:FF:000006">
    <property type="entry name" value="Phosphoglycerate kinase"/>
    <property type="match status" value="1"/>
</dbReference>
<gene>
    <name evidence="12" type="primary">pgk</name>
    <name evidence="16" type="ORF">ENF32_00495</name>
</gene>
<keyword evidence="10 12" id="KW-0067">ATP-binding</keyword>
<feature type="binding site" evidence="12">
    <location>
        <position position="38"/>
    </location>
    <ligand>
        <name>substrate</name>
    </ligand>
</feature>
<dbReference type="GO" id="GO:0006094">
    <property type="term" value="P:gluconeogenesis"/>
    <property type="evidence" value="ECO:0007669"/>
    <property type="project" value="TreeGrafter"/>
</dbReference>
<dbReference type="InterPro" id="IPR015911">
    <property type="entry name" value="Phosphoglycerate_kinase_CS"/>
</dbReference>
<evidence type="ECO:0000256" key="5">
    <source>
        <dbReference type="ARBA" id="ARBA00013061"/>
    </source>
</evidence>
<evidence type="ECO:0000256" key="2">
    <source>
        <dbReference type="ARBA" id="ARBA00004838"/>
    </source>
</evidence>
<comment type="caution">
    <text evidence="16">The sequence shown here is derived from an EMBL/GenBank/DDBJ whole genome shotgun (WGS) entry which is preliminary data.</text>
</comment>
<evidence type="ECO:0000256" key="3">
    <source>
        <dbReference type="ARBA" id="ARBA00008982"/>
    </source>
</evidence>
<dbReference type="PIRSF" id="PIRSF000724">
    <property type="entry name" value="Pgk"/>
    <property type="match status" value="1"/>
</dbReference>
<dbReference type="PANTHER" id="PTHR11406">
    <property type="entry name" value="PHOSPHOGLYCERATE KINASE"/>
    <property type="match status" value="1"/>
</dbReference>
<feature type="binding site" evidence="12 13">
    <location>
        <begin position="61"/>
        <end position="64"/>
    </location>
    <ligand>
        <name>substrate</name>
    </ligand>
</feature>
<evidence type="ECO:0000256" key="1">
    <source>
        <dbReference type="ARBA" id="ARBA00000642"/>
    </source>
</evidence>
<keyword evidence="8 12" id="KW-0547">Nucleotide-binding</keyword>
<dbReference type="InterPro" id="IPR001576">
    <property type="entry name" value="Phosphoglycerate_kinase"/>
</dbReference>
<dbReference type="EC" id="2.7.2.3" evidence="5 12"/>
<dbReference type="GO" id="GO:0004618">
    <property type="term" value="F:phosphoglycerate kinase activity"/>
    <property type="evidence" value="ECO:0007669"/>
    <property type="project" value="UniProtKB-UniRule"/>
</dbReference>
<comment type="subunit">
    <text evidence="4 12">Monomer.</text>
</comment>
<dbReference type="GO" id="GO:0005829">
    <property type="term" value="C:cytosol"/>
    <property type="evidence" value="ECO:0007669"/>
    <property type="project" value="UniProtKB-ARBA"/>
</dbReference>
<comment type="catalytic activity">
    <reaction evidence="1 12 15">
        <text>(2R)-3-phosphoglycerate + ATP = (2R)-3-phospho-glyceroyl phosphate + ADP</text>
        <dbReference type="Rhea" id="RHEA:14801"/>
        <dbReference type="ChEBI" id="CHEBI:30616"/>
        <dbReference type="ChEBI" id="CHEBI:57604"/>
        <dbReference type="ChEBI" id="CHEBI:58272"/>
        <dbReference type="ChEBI" id="CHEBI:456216"/>
        <dbReference type="EC" id="2.7.2.3"/>
    </reaction>
</comment>
<keyword evidence="12" id="KW-0963">Cytoplasm</keyword>
<feature type="binding site" evidence="13">
    <location>
        <position position="38"/>
    </location>
    <ligand>
        <name>(2R)-3-phosphoglycerate</name>
        <dbReference type="ChEBI" id="CHEBI:58272"/>
    </ligand>
</feature>
<evidence type="ECO:0000256" key="12">
    <source>
        <dbReference type="HAMAP-Rule" id="MF_00145"/>
    </source>
</evidence>
<reference evidence="16" key="1">
    <citation type="journal article" date="2020" name="mSystems">
        <title>Genome- and Community-Level Interaction Insights into Carbon Utilization and Element Cycling Functions of Hydrothermarchaeota in Hydrothermal Sediment.</title>
        <authorList>
            <person name="Zhou Z."/>
            <person name="Liu Y."/>
            <person name="Xu W."/>
            <person name="Pan J."/>
            <person name="Luo Z.H."/>
            <person name="Li M."/>
        </authorList>
    </citation>
    <scope>NUCLEOTIDE SEQUENCE [LARGE SCALE GENOMIC DNA]</scope>
    <source>
        <strain evidence="16">HyVt-115</strain>
    </source>
</reference>
<feature type="binding site" evidence="12">
    <location>
        <position position="153"/>
    </location>
    <ligand>
        <name>substrate</name>
    </ligand>
</feature>
<evidence type="ECO:0000256" key="9">
    <source>
        <dbReference type="ARBA" id="ARBA00022777"/>
    </source>
</evidence>
<dbReference type="CDD" id="cd00318">
    <property type="entry name" value="Phosphoglycerate_kinase"/>
    <property type="match status" value="1"/>
</dbReference>
<dbReference type="GO" id="GO:0005524">
    <property type="term" value="F:ATP binding"/>
    <property type="evidence" value="ECO:0007669"/>
    <property type="project" value="UniProtKB-KW"/>
</dbReference>
<evidence type="ECO:0000256" key="8">
    <source>
        <dbReference type="ARBA" id="ARBA00022741"/>
    </source>
</evidence>
<dbReference type="PRINTS" id="PR00477">
    <property type="entry name" value="PHGLYCKINASE"/>
</dbReference>
<dbReference type="PANTHER" id="PTHR11406:SF23">
    <property type="entry name" value="PHOSPHOGLYCERATE KINASE 1, CHLOROPLASTIC-RELATED"/>
    <property type="match status" value="1"/>
</dbReference>
<feature type="binding site" evidence="12 14">
    <location>
        <position position="204"/>
    </location>
    <ligand>
        <name>ATP</name>
        <dbReference type="ChEBI" id="CHEBI:30616"/>
    </ligand>
</feature>
<keyword evidence="9 12" id="KW-0418">Kinase</keyword>
<comment type="pathway">
    <text evidence="2 12">Carbohydrate degradation; glycolysis; pyruvate from D-glyceraldehyde 3-phosphate: step 2/5.</text>
</comment>
<evidence type="ECO:0000256" key="15">
    <source>
        <dbReference type="RuleBase" id="RU000532"/>
    </source>
</evidence>
<dbReference type="Proteomes" id="UP000885690">
    <property type="component" value="Unassembled WGS sequence"/>
</dbReference>
<feature type="binding site" evidence="12">
    <location>
        <position position="295"/>
    </location>
    <ligand>
        <name>ATP</name>
        <dbReference type="ChEBI" id="CHEBI:30616"/>
    </ligand>
</feature>
<evidence type="ECO:0000256" key="13">
    <source>
        <dbReference type="PIRSR" id="PIRSR000724-1"/>
    </source>
</evidence>
<comment type="subcellular location">
    <subcellularLocation>
        <location evidence="12">Cytoplasm</location>
    </subcellularLocation>
</comment>
<evidence type="ECO:0000256" key="4">
    <source>
        <dbReference type="ARBA" id="ARBA00011245"/>
    </source>
</evidence>
<comment type="similarity">
    <text evidence="3 12 15">Belongs to the phosphoglycerate kinase family.</text>
</comment>
<dbReference type="GO" id="GO:0006096">
    <property type="term" value="P:glycolytic process"/>
    <property type="evidence" value="ECO:0007669"/>
    <property type="project" value="UniProtKB-UniRule"/>
</dbReference>
<keyword evidence="11 12" id="KW-0324">Glycolysis</keyword>
<evidence type="ECO:0000256" key="7">
    <source>
        <dbReference type="ARBA" id="ARBA00022679"/>
    </source>
</evidence>
<dbReference type="AlphaFoldDB" id="A0A7C0Y8E4"/>
<feature type="binding site" evidence="12 14">
    <location>
        <begin position="352"/>
        <end position="355"/>
    </location>
    <ligand>
        <name>ATP</name>
        <dbReference type="ChEBI" id="CHEBI:30616"/>
    </ligand>
</feature>
<dbReference type="SUPFAM" id="SSF53748">
    <property type="entry name" value="Phosphoglycerate kinase"/>
    <property type="match status" value="1"/>
</dbReference>
<dbReference type="Pfam" id="PF00162">
    <property type="entry name" value="PGK"/>
    <property type="match status" value="1"/>
</dbReference>
<dbReference type="GO" id="GO:0043531">
    <property type="term" value="F:ADP binding"/>
    <property type="evidence" value="ECO:0007669"/>
    <property type="project" value="TreeGrafter"/>
</dbReference>
<dbReference type="InterPro" id="IPR036043">
    <property type="entry name" value="Phosphoglycerate_kinase_sf"/>
</dbReference>
<name>A0A7C0Y8E4_9BACT</name>
<feature type="binding site" evidence="12">
    <location>
        <position position="120"/>
    </location>
    <ligand>
        <name>substrate</name>
    </ligand>
</feature>
<sequence length="398" mass="43382">MLGCGTIEDFDLRGRRVFIRVDYNVPLDEAGNVTDDSRIRRSLPTVNYALDHGGRVILASHLGRPKGKPDPGLSLKPVAMRLSRLLEKEVRSAPDCIGPQVEEMVENLRPGEVLLLENLRFHPGETKNDTEFAQALARLADVYINDAFGTAHRKHASTYGIVQFVKEAGVGFLMKKEIEYFERALVDPRRPLLAIIGGAKVSTKIGILESLLEKVDKMIIGGAMAFTFYRYLGWPTGNSLVEEDMVDVAGRVMKRAWQGGVKLYVPVDVVVAPELSPHAESRTVPCQEIPQAWMGLDIGPATITLFEEVIADAQTIIWNGPMGVFEIEKFKNGTFSVARAIGRSSALSIAGGGDTDVAIHRAGVTDQISYISTGGGAFLELLEKGTLPALEVLKGKGE</sequence>
<feature type="binding site" evidence="12 14">
    <location>
        <position position="326"/>
    </location>
    <ligand>
        <name>ATP</name>
        <dbReference type="ChEBI" id="CHEBI:30616"/>
    </ligand>
</feature>
<evidence type="ECO:0000256" key="11">
    <source>
        <dbReference type="ARBA" id="ARBA00023152"/>
    </source>
</evidence>
<protein>
    <recommendedName>
        <fullName evidence="6 12">Phosphoglycerate kinase</fullName>
        <ecNumber evidence="5 12">2.7.2.3</ecNumber>
    </recommendedName>
</protein>